<accession>A0A0E9QAS9</accession>
<reference evidence="1" key="1">
    <citation type="submission" date="2014-11" db="EMBL/GenBank/DDBJ databases">
        <authorList>
            <person name="Amaro Gonzalez C."/>
        </authorList>
    </citation>
    <scope>NUCLEOTIDE SEQUENCE</scope>
</reference>
<sequence>MFRIERSLQEA</sequence>
<reference evidence="1" key="2">
    <citation type="journal article" date="2015" name="Fish Shellfish Immunol.">
        <title>Early steps in the European eel (Anguilla anguilla)-Vibrio vulnificus interaction in the gills: Role of the RtxA13 toxin.</title>
        <authorList>
            <person name="Callol A."/>
            <person name="Pajuelo D."/>
            <person name="Ebbesson L."/>
            <person name="Teles M."/>
            <person name="MacKenzie S."/>
            <person name="Amaro C."/>
        </authorList>
    </citation>
    <scope>NUCLEOTIDE SEQUENCE</scope>
</reference>
<name>A0A0E9QAS9_ANGAN</name>
<organism evidence="1">
    <name type="scientific">Anguilla anguilla</name>
    <name type="common">European freshwater eel</name>
    <name type="synonym">Muraena anguilla</name>
    <dbReference type="NCBI Taxonomy" id="7936"/>
    <lineage>
        <taxon>Eukaryota</taxon>
        <taxon>Metazoa</taxon>
        <taxon>Chordata</taxon>
        <taxon>Craniata</taxon>
        <taxon>Vertebrata</taxon>
        <taxon>Euteleostomi</taxon>
        <taxon>Actinopterygii</taxon>
        <taxon>Neopterygii</taxon>
        <taxon>Teleostei</taxon>
        <taxon>Anguilliformes</taxon>
        <taxon>Anguillidae</taxon>
        <taxon>Anguilla</taxon>
    </lineage>
</organism>
<proteinExistence type="predicted"/>
<evidence type="ECO:0000313" key="1">
    <source>
        <dbReference type="EMBL" id="JAH13425.1"/>
    </source>
</evidence>
<protein>
    <submittedName>
        <fullName evidence="1">Uncharacterized protein</fullName>
    </submittedName>
</protein>
<dbReference type="EMBL" id="GBXM01095152">
    <property type="protein sequence ID" value="JAH13425.1"/>
    <property type="molecule type" value="Transcribed_RNA"/>
</dbReference>